<organism evidence="2 3">
    <name type="scientific">Durusdinium trenchii</name>
    <dbReference type="NCBI Taxonomy" id="1381693"/>
    <lineage>
        <taxon>Eukaryota</taxon>
        <taxon>Sar</taxon>
        <taxon>Alveolata</taxon>
        <taxon>Dinophyceae</taxon>
        <taxon>Suessiales</taxon>
        <taxon>Symbiodiniaceae</taxon>
        <taxon>Durusdinium</taxon>
    </lineage>
</organism>
<feature type="non-terminal residue" evidence="2">
    <location>
        <position position="379"/>
    </location>
</feature>
<feature type="region of interest" description="Disordered" evidence="1">
    <location>
        <begin position="269"/>
        <end position="354"/>
    </location>
</feature>
<gene>
    <name evidence="2" type="ORF">CCMP2556_LOCUS31618</name>
</gene>
<protein>
    <submittedName>
        <fullName evidence="2">Uncharacterized protein</fullName>
    </submittedName>
</protein>
<reference evidence="2 3" key="1">
    <citation type="submission" date="2024-02" db="EMBL/GenBank/DDBJ databases">
        <authorList>
            <person name="Chen Y."/>
            <person name="Shah S."/>
            <person name="Dougan E. K."/>
            <person name="Thang M."/>
            <person name="Chan C."/>
        </authorList>
    </citation>
    <scope>NUCLEOTIDE SEQUENCE [LARGE SCALE GENOMIC DNA]</scope>
</reference>
<dbReference type="Proteomes" id="UP001642484">
    <property type="component" value="Unassembled WGS sequence"/>
</dbReference>
<feature type="compositionally biased region" description="Low complexity" evidence="1">
    <location>
        <begin position="303"/>
        <end position="314"/>
    </location>
</feature>
<comment type="caution">
    <text evidence="2">The sequence shown here is derived from an EMBL/GenBank/DDBJ whole genome shotgun (WGS) entry which is preliminary data.</text>
</comment>
<feature type="compositionally biased region" description="Pro residues" evidence="1">
    <location>
        <begin position="293"/>
        <end position="302"/>
    </location>
</feature>
<evidence type="ECO:0000256" key="1">
    <source>
        <dbReference type="SAM" id="MobiDB-lite"/>
    </source>
</evidence>
<name>A0ABP0NMI8_9DINO</name>
<sequence length="379" mass="42716">MALTTFEPEILMHHLAASSGVFLHLAEIDIFFYKIDFPCWRKPRLADQWMRIPVKKSTGLESNIKLKMVIRRCNGHHGQAHAALQGQHNGVNRTAMAAVYPSGFCRALLQDFLKHIQPKGLLRSRHRDAWQTLRTYYKCERCELGRAVVYLKHLPCTLIEQSMVFFEEADGTGYQYWIDDPILLSIIRTCLKKVMYIHGVHIALHPFVKPFPEPPEPKLSAAAAPLRLIFRGEFKNWTMHDLEDLRELSPAQQRAPVEEENWMITMFGAPEAPQTGKAPKTPKTATKTSAPSTPVPMTPAPATPGVGAAPRTPALHAVQDPPHASQDPEQAGGESVHERKDEQSLPDAPYEDISMELPHARTLKPLYSMKRVLQRLPDA</sequence>
<proteinExistence type="predicted"/>
<evidence type="ECO:0000313" key="2">
    <source>
        <dbReference type="EMBL" id="CAK9064357.1"/>
    </source>
</evidence>
<evidence type="ECO:0000313" key="3">
    <source>
        <dbReference type="Proteomes" id="UP001642484"/>
    </source>
</evidence>
<accession>A0ABP0NMI8</accession>
<feature type="compositionally biased region" description="Low complexity" evidence="1">
    <location>
        <begin position="272"/>
        <end position="292"/>
    </location>
</feature>
<keyword evidence="3" id="KW-1185">Reference proteome</keyword>
<dbReference type="EMBL" id="CAXAMN010021903">
    <property type="protein sequence ID" value="CAK9064357.1"/>
    <property type="molecule type" value="Genomic_DNA"/>
</dbReference>